<organism evidence="3">
    <name type="scientific">mine drainage metagenome</name>
    <dbReference type="NCBI Taxonomy" id="410659"/>
    <lineage>
        <taxon>unclassified sequences</taxon>
        <taxon>metagenomes</taxon>
        <taxon>ecological metagenomes</taxon>
    </lineage>
</organism>
<feature type="domain" description="Outer membrane protein beta-barrel" evidence="2">
    <location>
        <begin position="282"/>
        <end position="452"/>
    </location>
</feature>
<accession>A0A1J5T8A6</accession>
<keyword evidence="1" id="KW-0812">Transmembrane</keyword>
<keyword evidence="1" id="KW-0472">Membrane</keyword>
<feature type="transmembrane region" description="Helical" evidence="1">
    <location>
        <begin position="46"/>
        <end position="66"/>
    </location>
</feature>
<evidence type="ECO:0000259" key="2">
    <source>
        <dbReference type="Pfam" id="PF13568"/>
    </source>
</evidence>
<dbReference type="InterPro" id="IPR025665">
    <property type="entry name" value="Beta-barrel_OMP_2"/>
</dbReference>
<comment type="caution">
    <text evidence="3">The sequence shown here is derived from an EMBL/GenBank/DDBJ whole genome shotgun (WGS) entry which is preliminary data.</text>
</comment>
<protein>
    <recommendedName>
        <fullName evidence="2">Outer membrane protein beta-barrel domain-containing protein</fullName>
    </recommendedName>
</protein>
<dbReference type="Pfam" id="PF13568">
    <property type="entry name" value="OMP_b-brl_2"/>
    <property type="match status" value="1"/>
</dbReference>
<name>A0A1J5T8A6_9ZZZZ</name>
<evidence type="ECO:0000256" key="1">
    <source>
        <dbReference type="SAM" id="Phobius"/>
    </source>
</evidence>
<evidence type="ECO:0000313" key="3">
    <source>
        <dbReference type="EMBL" id="OIR08366.1"/>
    </source>
</evidence>
<sequence>MENNFNTNDELNQYLIDEVESHKMYPSEHVWENIRTQLHGNPSWPALTFIAIAIILTLTVSTLFNYPPKTIITKTNTLVLKQGNNTDISNAPAEISPVAKTETLEQQINITNYTKETLAAITNKNIIGNEDLIIPEKKVLPSIEIIAQNKSAANISLQHLDPVANTSLLIDNTNLVDEFAYVNQNSNSAAITTTATTAKKSKYQSLSDKSGIQSNENNADSYLNEFGFETKKPVKKPSGFELEFYVTPSVSYRKLEEDNSRLIYAQPTTMALSQNHPTANVNNSVRHTPALGMELGAGILYNLTHNFKLKTGLQFNIRQYYIDATQTYGMATIAFVQNNRLDSVSIASMFGNSTGTNGYYSTKLDNKLYQIAIPIGFQWDFLQGKKWGLSASASIQPTFTLNKNVYMISTDYKYYANGSPFFRKWNFNSSLEFNLTYKTGNVKWYFGPQLRYQHLPTYNDVYPIKEYRLDYGFKIGIATPLFK</sequence>
<gene>
    <name evidence="3" type="ORF">GALL_95340</name>
</gene>
<reference evidence="3" key="1">
    <citation type="submission" date="2016-10" db="EMBL/GenBank/DDBJ databases">
        <title>Sequence of Gallionella enrichment culture.</title>
        <authorList>
            <person name="Poehlein A."/>
            <person name="Muehling M."/>
            <person name="Daniel R."/>
        </authorList>
    </citation>
    <scope>NUCLEOTIDE SEQUENCE</scope>
</reference>
<proteinExistence type="predicted"/>
<keyword evidence="1" id="KW-1133">Transmembrane helix</keyword>
<dbReference type="EMBL" id="MLJW01000032">
    <property type="protein sequence ID" value="OIR08366.1"/>
    <property type="molecule type" value="Genomic_DNA"/>
</dbReference>
<dbReference type="AlphaFoldDB" id="A0A1J5T8A6"/>